<sequence length="94" mass="10562">MFVTGNLTVVNTAFTNLSFLIGLYGVSSKEDPSEYKLVIVNNSKLETMNGALPIIGGSARIENNPMLDPNCTHVYLNYPRKRRIRRNRMNCGKL</sequence>
<evidence type="ECO:0000259" key="1">
    <source>
        <dbReference type="Pfam" id="PF01030"/>
    </source>
</evidence>
<evidence type="ECO:0000313" key="2">
    <source>
        <dbReference type="EMBL" id="KIH60128.1"/>
    </source>
</evidence>
<keyword evidence="3" id="KW-1185">Reference proteome</keyword>
<protein>
    <recommendedName>
        <fullName evidence="1">Receptor L-domain domain-containing protein</fullName>
    </recommendedName>
</protein>
<gene>
    <name evidence="2" type="ORF">ANCDUO_09627</name>
</gene>
<dbReference type="InterPro" id="IPR000494">
    <property type="entry name" value="Rcpt_L-dom"/>
</dbReference>
<dbReference type="Proteomes" id="UP000054047">
    <property type="component" value="Unassembled WGS sequence"/>
</dbReference>
<feature type="domain" description="Receptor L-domain" evidence="1">
    <location>
        <begin position="3"/>
        <end position="68"/>
    </location>
</feature>
<dbReference type="InterPro" id="IPR036941">
    <property type="entry name" value="Rcpt_L-dom_sf"/>
</dbReference>
<dbReference type="Pfam" id="PF01030">
    <property type="entry name" value="Recep_L_domain"/>
    <property type="match status" value="1"/>
</dbReference>
<evidence type="ECO:0000313" key="3">
    <source>
        <dbReference type="Proteomes" id="UP000054047"/>
    </source>
</evidence>
<organism evidence="2 3">
    <name type="scientific">Ancylostoma duodenale</name>
    <dbReference type="NCBI Taxonomy" id="51022"/>
    <lineage>
        <taxon>Eukaryota</taxon>
        <taxon>Metazoa</taxon>
        <taxon>Ecdysozoa</taxon>
        <taxon>Nematoda</taxon>
        <taxon>Chromadorea</taxon>
        <taxon>Rhabditida</taxon>
        <taxon>Rhabditina</taxon>
        <taxon>Rhabditomorpha</taxon>
        <taxon>Strongyloidea</taxon>
        <taxon>Ancylostomatidae</taxon>
        <taxon>Ancylostomatinae</taxon>
        <taxon>Ancylostoma</taxon>
    </lineage>
</organism>
<dbReference type="OrthoDB" id="5791480at2759"/>
<reference evidence="2 3" key="1">
    <citation type="submission" date="2013-12" db="EMBL/GenBank/DDBJ databases">
        <title>Draft genome of the parsitic nematode Ancylostoma duodenale.</title>
        <authorList>
            <person name="Mitreva M."/>
        </authorList>
    </citation>
    <scope>NUCLEOTIDE SEQUENCE [LARGE SCALE GENOMIC DNA]</scope>
    <source>
        <strain evidence="2 3">Zhejiang</strain>
    </source>
</reference>
<name>A0A0C2CTC4_9BILA</name>
<dbReference type="SUPFAM" id="SSF52058">
    <property type="entry name" value="L domain-like"/>
    <property type="match status" value="1"/>
</dbReference>
<dbReference type="EMBL" id="KN731259">
    <property type="protein sequence ID" value="KIH60128.1"/>
    <property type="molecule type" value="Genomic_DNA"/>
</dbReference>
<proteinExistence type="predicted"/>
<dbReference type="Gene3D" id="3.80.20.20">
    <property type="entry name" value="Receptor L-domain"/>
    <property type="match status" value="1"/>
</dbReference>
<accession>A0A0C2CTC4</accession>
<dbReference type="AlphaFoldDB" id="A0A0C2CTC4"/>